<dbReference type="AlphaFoldDB" id="A0A519BK35"/>
<dbReference type="InterPro" id="IPR011961">
    <property type="entry name" value="RimM"/>
</dbReference>
<dbReference type="EMBL" id="SGBB01000028">
    <property type="protein sequence ID" value="RZD17632.1"/>
    <property type="molecule type" value="Genomic_DNA"/>
</dbReference>
<keyword evidence="2 5" id="KW-0690">Ribosome biogenesis</keyword>
<protein>
    <recommendedName>
        <fullName evidence="5">Ribosome maturation factor RimM</fullName>
    </recommendedName>
</protein>
<evidence type="ECO:0000256" key="4">
    <source>
        <dbReference type="ARBA" id="ARBA00023186"/>
    </source>
</evidence>
<keyword evidence="4 5" id="KW-0143">Chaperone</keyword>
<dbReference type="InterPro" id="IPR002676">
    <property type="entry name" value="RimM_N"/>
</dbReference>
<dbReference type="GO" id="GO:0042274">
    <property type="term" value="P:ribosomal small subunit biogenesis"/>
    <property type="evidence" value="ECO:0007669"/>
    <property type="project" value="UniProtKB-UniRule"/>
</dbReference>
<dbReference type="PANTHER" id="PTHR33692">
    <property type="entry name" value="RIBOSOME MATURATION FACTOR RIMM"/>
    <property type="match status" value="1"/>
</dbReference>
<dbReference type="NCBIfam" id="TIGR02273">
    <property type="entry name" value="16S_RimM"/>
    <property type="match status" value="1"/>
</dbReference>
<comment type="domain">
    <text evidence="5">The PRC barrel domain binds ribosomal protein uS19.</text>
</comment>
<dbReference type="SUPFAM" id="SSF50346">
    <property type="entry name" value="PRC-barrel domain"/>
    <property type="match status" value="1"/>
</dbReference>
<dbReference type="GO" id="GO:0043022">
    <property type="term" value="F:ribosome binding"/>
    <property type="evidence" value="ECO:0007669"/>
    <property type="project" value="InterPro"/>
</dbReference>
<dbReference type="InterPro" id="IPR009000">
    <property type="entry name" value="Transl_B-barrel_sf"/>
</dbReference>
<dbReference type="GO" id="GO:0005840">
    <property type="term" value="C:ribosome"/>
    <property type="evidence" value="ECO:0007669"/>
    <property type="project" value="InterPro"/>
</dbReference>
<sequence>MSEYIAVGSFIKPHGIKGEIVIRFFNPDFAFNEQIIKEKKLILYILDTNKYLKNIDNNFNNSNNNIALELSYLPLSIARIKNGNKQYFIKINNIDTIEEAEKFRNIKIFIKKEQLHLEKNEYLISDLIGLKCLNALNNDIGTIVEIHQGDTDIIEIKSENTVYFLPMTDDNIKEINIKDKIAVIQNEELYKI</sequence>
<organism evidence="7 8">
    <name type="scientific">Candidatus Acididesulfobacter diazotrophicus</name>
    <dbReference type="NCBI Taxonomy" id="2597226"/>
    <lineage>
        <taxon>Bacteria</taxon>
        <taxon>Deltaproteobacteria</taxon>
        <taxon>Candidatus Acidulodesulfobacterales</taxon>
        <taxon>Candidatus Acididesulfobacter</taxon>
    </lineage>
</organism>
<proteinExistence type="inferred from homology"/>
<dbReference type="InterPro" id="IPR011033">
    <property type="entry name" value="PRC_barrel-like_sf"/>
</dbReference>
<comment type="caution">
    <text evidence="7">The sequence shown here is derived from an EMBL/GenBank/DDBJ whole genome shotgun (WGS) entry which is preliminary data.</text>
</comment>
<dbReference type="InterPro" id="IPR036976">
    <property type="entry name" value="RimM_N_sf"/>
</dbReference>
<accession>A0A519BK35</accession>
<comment type="subunit">
    <text evidence="5">Binds ribosomal protein uS19.</text>
</comment>
<dbReference type="Pfam" id="PF01782">
    <property type="entry name" value="RimM"/>
    <property type="match status" value="1"/>
</dbReference>
<gene>
    <name evidence="5 7" type="primary">rimM</name>
    <name evidence="7" type="ORF">EVG15_10155</name>
</gene>
<comment type="subcellular location">
    <subcellularLocation>
        <location evidence="5">Cytoplasm</location>
    </subcellularLocation>
</comment>
<evidence type="ECO:0000313" key="8">
    <source>
        <dbReference type="Proteomes" id="UP000319296"/>
    </source>
</evidence>
<dbReference type="HAMAP" id="MF_00014">
    <property type="entry name" value="Ribosome_mat_RimM"/>
    <property type="match status" value="1"/>
</dbReference>
<feature type="domain" description="RimM N-terminal" evidence="6">
    <location>
        <begin position="7"/>
        <end position="114"/>
    </location>
</feature>
<reference evidence="7 8" key="1">
    <citation type="journal article" date="2019" name="ISME J.">
        <title>Insights into ecological role of a new deltaproteobacterial order Candidatus Acidulodesulfobacterales by metagenomics and metatranscriptomics.</title>
        <authorList>
            <person name="Tan S."/>
            <person name="Liu J."/>
            <person name="Fang Y."/>
            <person name="Hedlund B.P."/>
            <person name="Lian Z.H."/>
            <person name="Huang L.Y."/>
            <person name="Li J.T."/>
            <person name="Huang L.N."/>
            <person name="Li W.J."/>
            <person name="Jiang H.C."/>
            <person name="Dong H.L."/>
            <person name="Shu W.S."/>
        </authorList>
    </citation>
    <scope>NUCLEOTIDE SEQUENCE [LARGE SCALE GENOMIC DNA]</scope>
    <source>
        <strain evidence="7">AP1</strain>
    </source>
</reference>
<comment type="similarity">
    <text evidence="5">Belongs to the RimM family.</text>
</comment>
<dbReference type="SUPFAM" id="SSF50447">
    <property type="entry name" value="Translation proteins"/>
    <property type="match status" value="1"/>
</dbReference>
<evidence type="ECO:0000256" key="5">
    <source>
        <dbReference type="HAMAP-Rule" id="MF_00014"/>
    </source>
</evidence>
<dbReference type="Gene3D" id="2.30.30.240">
    <property type="entry name" value="PRC-barrel domain"/>
    <property type="match status" value="1"/>
</dbReference>
<name>A0A519BK35_9DELT</name>
<dbReference type="Gene3D" id="2.40.30.60">
    <property type="entry name" value="RimM"/>
    <property type="match status" value="1"/>
</dbReference>
<evidence type="ECO:0000313" key="7">
    <source>
        <dbReference type="EMBL" id="RZD17632.1"/>
    </source>
</evidence>
<keyword evidence="3 5" id="KW-0698">rRNA processing</keyword>
<evidence type="ECO:0000259" key="6">
    <source>
        <dbReference type="Pfam" id="PF01782"/>
    </source>
</evidence>
<dbReference type="PANTHER" id="PTHR33692:SF1">
    <property type="entry name" value="RIBOSOME MATURATION FACTOR RIMM"/>
    <property type="match status" value="1"/>
</dbReference>
<evidence type="ECO:0000256" key="2">
    <source>
        <dbReference type="ARBA" id="ARBA00022517"/>
    </source>
</evidence>
<evidence type="ECO:0000256" key="3">
    <source>
        <dbReference type="ARBA" id="ARBA00022552"/>
    </source>
</evidence>
<dbReference type="GO" id="GO:0006364">
    <property type="term" value="P:rRNA processing"/>
    <property type="evidence" value="ECO:0007669"/>
    <property type="project" value="UniProtKB-UniRule"/>
</dbReference>
<comment type="function">
    <text evidence="5">An accessory protein needed during the final step in the assembly of 30S ribosomal subunit, possibly for assembly of the head region. Essential for efficient processing of 16S rRNA. May be needed both before and after RbfA during the maturation of 16S rRNA. It has affinity for free ribosomal 30S subunits but not for 70S ribosomes.</text>
</comment>
<keyword evidence="1 5" id="KW-0963">Cytoplasm</keyword>
<dbReference type="GO" id="GO:0005737">
    <property type="term" value="C:cytoplasm"/>
    <property type="evidence" value="ECO:0007669"/>
    <property type="project" value="UniProtKB-SubCell"/>
</dbReference>
<dbReference type="Proteomes" id="UP000319296">
    <property type="component" value="Unassembled WGS sequence"/>
</dbReference>
<evidence type="ECO:0000256" key="1">
    <source>
        <dbReference type="ARBA" id="ARBA00022490"/>
    </source>
</evidence>